<feature type="coiled-coil region" evidence="4">
    <location>
        <begin position="31"/>
        <end position="91"/>
    </location>
</feature>
<comment type="subcellular location">
    <subcellularLocation>
        <location evidence="1">Cell projection</location>
        <location evidence="1">Cilium</location>
    </subcellularLocation>
</comment>
<feature type="coiled-coil region" evidence="4">
    <location>
        <begin position="179"/>
        <end position="269"/>
    </location>
</feature>
<protein>
    <submittedName>
        <fullName evidence="7">Trichohyalin</fullName>
    </submittedName>
</protein>
<evidence type="ECO:0000256" key="2">
    <source>
        <dbReference type="ARBA" id="ARBA00023069"/>
    </source>
</evidence>
<dbReference type="InterPro" id="IPR043596">
    <property type="entry name" value="CFAP53/TCHP"/>
</dbReference>
<keyword evidence="3" id="KW-0966">Cell projection</keyword>
<reference evidence="7" key="3">
    <citation type="submission" date="2025-08" db="UniProtKB">
        <authorList>
            <consortium name="RefSeq"/>
        </authorList>
    </citation>
    <scope>IDENTIFICATION</scope>
    <source>
        <tissue evidence="7">Whole organism</tissue>
    </source>
</reference>
<evidence type="ECO:0000313" key="6">
    <source>
        <dbReference type="Proteomes" id="UP000694904"/>
    </source>
</evidence>
<accession>A0ABM1Q626</accession>
<name>A0ABM1Q626_DROAR</name>
<evidence type="ECO:0000256" key="5">
    <source>
        <dbReference type="SAM" id="MobiDB-lite"/>
    </source>
</evidence>
<sequence length="539" mass="64779">MQNHGRGDEHFQFMERTDRKSLHTQIGLLVAKAQQTAQEELQERSQRLKNMLDNEDKQYEQEFASKVKNRLDDEIRNRQERLNEIKAARDKRHKEFCDAKRMQQVMLNCYELREALRQKDREDTRICLEEQMQENLRMKRRECERENYWLQLEKRRWEEYDRVEEYERRTREQLKSQITKVLEVQLEEHEEKRQKELAEKRQDTINADKLIEELRLEDFDYKHRELDKNKEKYRNELLEEIRRRKCEKIAQWEAEKAEHEEFIRETQRLEAEAKERICRTKRELARATHEYIAYVRRMRNLELGIEKMMNDRTDDLFHVDYCCKNNVAERTRAKREETARCHAYLKKQICEEIERKMRLEAEVHENKMPENRFVHPPVTRTMIRCQQRQRCLDLNAQIKEMKRIQAEEERAFEQKLLKAVDDPEVCIQLAAQFLQEPTDYLPAHPNWKIHACPKNKYVAKPPMSQQQLDELIAKTGIDSCPFPKAARNDCGLMAQVCDRATPAARKPEAGAEAEPEAGGGDTQPKTQRDAFKSCKCDVK</sequence>
<organism evidence="6 7">
    <name type="scientific">Drosophila arizonae</name>
    <name type="common">Fruit fly</name>
    <dbReference type="NCBI Taxonomy" id="7263"/>
    <lineage>
        <taxon>Eukaryota</taxon>
        <taxon>Metazoa</taxon>
        <taxon>Ecdysozoa</taxon>
        <taxon>Arthropoda</taxon>
        <taxon>Hexapoda</taxon>
        <taxon>Insecta</taxon>
        <taxon>Pterygota</taxon>
        <taxon>Neoptera</taxon>
        <taxon>Endopterygota</taxon>
        <taxon>Diptera</taxon>
        <taxon>Brachycera</taxon>
        <taxon>Muscomorpha</taxon>
        <taxon>Ephydroidea</taxon>
        <taxon>Drosophilidae</taxon>
        <taxon>Drosophila</taxon>
    </lineage>
</organism>
<keyword evidence="4" id="KW-0175">Coiled coil</keyword>
<evidence type="ECO:0000313" key="7">
    <source>
        <dbReference type="RefSeq" id="XP_017874912.1"/>
    </source>
</evidence>
<keyword evidence="2" id="KW-0969">Cilium</keyword>
<dbReference type="PANTHER" id="PTHR31183:SF1">
    <property type="entry name" value="CILIA- AND FLAGELLA-ASSOCIATED PROTEIN 53"/>
    <property type="match status" value="1"/>
</dbReference>
<reference evidence="6" key="2">
    <citation type="journal article" date="2016" name="G3 (Bethesda)">
        <title>Genome Evolution in Three Species of Cactophilic Drosophila.</title>
        <authorList>
            <person name="Sanchez-Flores A."/>
            <person name="Penazola F."/>
            <person name="Carpinteyro-Ponce J."/>
            <person name="Nazario-Yepiz N."/>
            <person name="Abreu-Goodger C."/>
            <person name="Machado C.A."/>
            <person name="Markow T.A."/>
        </authorList>
    </citation>
    <scope>NUCLEOTIDE SEQUENCE [LARGE SCALE GENOMIC DNA]</scope>
</reference>
<dbReference type="GeneID" id="108621854"/>
<dbReference type="PANTHER" id="PTHR31183">
    <property type="entry name" value="TRICHOPLEIN KERATIN FILAMENT-BINDING PROTEIN FAMILY MEMBER"/>
    <property type="match status" value="1"/>
</dbReference>
<reference evidence="6" key="1">
    <citation type="journal article" date="1997" name="Nucleic Acids Res.">
        <title>tRNAscan-SE: a program for improved detection of transfer RNA genes in genomic sequence.</title>
        <authorList>
            <person name="Lowe T.M."/>
            <person name="Eddy S.R."/>
        </authorList>
    </citation>
    <scope>NUCLEOTIDE SEQUENCE [LARGE SCALE GENOMIC DNA]</scope>
</reference>
<evidence type="ECO:0000256" key="1">
    <source>
        <dbReference type="ARBA" id="ARBA00004138"/>
    </source>
</evidence>
<evidence type="ECO:0000256" key="3">
    <source>
        <dbReference type="ARBA" id="ARBA00023273"/>
    </source>
</evidence>
<dbReference type="RefSeq" id="XP_017874912.1">
    <property type="nucleotide sequence ID" value="XM_018019423.1"/>
</dbReference>
<proteinExistence type="predicted"/>
<feature type="region of interest" description="Disordered" evidence="5">
    <location>
        <begin position="501"/>
        <end position="539"/>
    </location>
</feature>
<dbReference type="Proteomes" id="UP000694904">
    <property type="component" value="Chromosome 2"/>
</dbReference>
<gene>
    <name evidence="7" type="primary">LOC108621854</name>
</gene>
<keyword evidence="6" id="KW-1185">Reference proteome</keyword>
<evidence type="ECO:0000256" key="4">
    <source>
        <dbReference type="SAM" id="Coils"/>
    </source>
</evidence>
<feature type="compositionally biased region" description="Basic and acidic residues" evidence="5">
    <location>
        <begin position="526"/>
        <end position="539"/>
    </location>
</feature>